<keyword evidence="1" id="KW-0472">Membrane</keyword>
<dbReference type="EMBL" id="GBXM01102035">
    <property type="protein sequence ID" value="JAH06542.1"/>
    <property type="molecule type" value="Transcribed_RNA"/>
</dbReference>
<protein>
    <submittedName>
        <fullName evidence="2">Uncharacterized protein</fullName>
    </submittedName>
</protein>
<evidence type="ECO:0000256" key="1">
    <source>
        <dbReference type="SAM" id="Phobius"/>
    </source>
</evidence>
<accession>A0A0E9PQG8</accession>
<sequence length="35" mass="4104">MLMHLFILFIISLLTVFICMEILCGLTLRDVFCLK</sequence>
<evidence type="ECO:0000313" key="2">
    <source>
        <dbReference type="EMBL" id="JAH06542.1"/>
    </source>
</evidence>
<dbReference type="AlphaFoldDB" id="A0A0E9PQG8"/>
<keyword evidence="1" id="KW-1133">Transmembrane helix</keyword>
<name>A0A0E9PQG8_ANGAN</name>
<proteinExistence type="predicted"/>
<feature type="transmembrane region" description="Helical" evidence="1">
    <location>
        <begin position="6"/>
        <end position="28"/>
    </location>
</feature>
<organism evidence="2">
    <name type="scientific">Anguilla anguilla</name>
    <name type="common">European freshwater eel</name>
    <name type="synonym">Muraena anguilla</name>
    <dbReference type="NCBI Taxonomy" id="7936"/>
    <lineage>
        <taxon>Eukaryota</taxon>
        <taxon>Metazoa</taxon>
        <taxon>Chordata</taxon>
        <taxon>Craniata</taxon>
        <taxon>Vertebrata</taxon>
        <taxon>Euteleostomi</taxon>
        <taxon>Actinopterygii</taxon>
        <taxon>Neopterygii</taxon>
        <taxon>Teleostei</taxon>
        <taxon>Anguilliformes</taxon>
        <taxon>Anguillidae</taxon>
        <taxon>Anguilla</taxon>
    </lineage>
</organism>
<reference evidence="2" key="1">
    <citation type="submission" date="2014-11" db="EMBL/GenBank/DDBJ databases">
        <authorList>
            <person name="Amaro Gonzalez C."/>
        </authorList>
    </citation>
    <scope>NUCLEOTIDE SEQUENCE</scope>
</reference>
<reference evidence="2" key="2">
    <citation type="journal article" date="2015" name="Fish Shellfish Immunol.">
        <title>Early steps in the European eel (Anguilla anguilla)-Vibrio vulnificus interaction in the gills: Role of the RtxA13 toxin.</title>
        <authorList>
            <person name="Callol A."/>
            <person name="Pajuelo D."/>
            <person name="Ebbesson L."/>
            <person name="Teles M."/>
            <person name="MacKenzie S."/>
            <person name="Amaro C."/>
        </authorList>
    </citation>
    <scope>NUCLEOTIDE SEQUENCE</scope>
</reference>
<keyword evidence="1" id="KW-0812">Transmembrane</keyword>